<gene>
    <name evidence="2" type="ORF">LVJ94_00640</name>
</gene>
<dbReference type="PROSITE" id="PS51257">
    <property type="entry name" value="PROKAR_LIPOPROTEIN"/>
    <property type="match status" value="1"/>
</dbReference>
<organism evidence="2 3">
    <name type="scientific">Pendulispora rubella</name>
    <dbReference type="NCBI Taxonomy" id="2741070"/>
    <lineage>
        <taxon>Bacteria</taxon>
        <taxon>Pseudomonadati</taxon>
        <taxon>Myxococcota</taxon>
        <taxon>Myxococcia</taxon>
        <taxon>Myxococcales</taxon>
        <taxon>Sorangiineae</taxon>
        <taxon>Pendulisporaceae</taxon>
        <taxon>Pendulispora</taxon>
    </lineage>
</organism>
<keyword evidence="3" id="KW-1185">Reference proteome</keyword>
<evidence type="ECO:0000313" key="2">
    <source>
        <dbReference type="EMBL" id="WXB05770.1"/>
    </source>
</evidence>
<reference evidence="2" key="1">
    <citation type="submission" date="2021-12" db="EMBL/GenBank/DDBJ databases">
        <title>Discovery of the Pendulisporaceae a myxobacterial family with distinct sporulation behavior and unique specialized metabolism.</title>
        <authorList>
            <person name="Garcia R."/>
            <person name="Popoff A."/>
            <person name="Bader C.D."/>
            <person name="Loehr J."/>
            <person name="Walesch S."/>
            <person name="Walt C."/>
            <person name="Boldt J."/>
            <person name="Bunk B."/>
            <person name="Haeckl F.J.F.P.J."/>
            <person name="Gunesch A.P."/>
            <person name="Birkelbach J."/>
            <person name="Nuebel U."/>
            <person name="Pietschmann T."/>
            <person name="Bach T."/>
            <person name="Mueller R."/>
        </authorList>
    </citation>
    <scope>NUCLEOTIDE SEQUENCE</scope>
    <source>
        <strain evidence="2">MSr11367</strain>
    </source>
</reference>
<proteinExistence type="predicted"/>
<sequence length="324" mass="34511">MNGYVKWLAMASVLSVTGAGCSASDEGLESEKAPDIESTAIGEAYLPYGVSIPEGQSIFARPEPYSPSKHGAPLANSLVAENRADARDIPRELASRRKGRPGAPYPPPGDGDRGFWVNAGTGIYAGNDVQDNISIPNSSVGATIYAPTHQSGGGSCIETVTAHYRYSGMATTAHGHGFWDWCRASPGWGVFEAMDATWKGKYARLNGGENVYFTQVYKTGGNCWAGMLYNYTSGAWETKLTSCGTTKTGFGNTGWSMWESWSLVGCPALPRARAQSIQILNGSWQALAPATTSQLGPSAGSCFATSAYTFKVWTANSFWEGFTP</sequence>
<feature type="region of interest" description="Disordered" evidence="1">
    <location>
        <begin position="88"/>
        <end position="112"/>
    </location>
</feature>
<dbReference type="EMBL" id="CP089983">
    <property type="protein sequence ID" value="WXB05770.1"/>
    <property type="molecule type" value="Genomic_DNA"/>
</dbReference>
<evidence type="ECO:0000256" key="1">
    <source>
        <dbReference type="SAM" id="MobiDB-lite"/>
    </source>
</evidence>
<accession>A0ABZ2L5Y6</accession>
<protein>
    <submittedName>
        <fullName evidence="2">Uncharacterized protein</fullName>
    </submittedName>
</protein>
<dbReference type="Proteomes" id="UP001374803">
    <property type="component" value="Chromosome"/>
</dbReference>
<dbReference type="RefSeq" id="WP_394835418.1">
    <property type="nucleotide sequence ID" value="NZ_CP089929.1"/>
</dbReference>
<evidence type="ECO:0000313" key="3">
    <source>
        <dbReference type="Proteomes" id="UP001374803"/>
    </source>
</evidence>
<name>A0ABZ2L5Y6_9BACT</name>